<feature type="transmembrane region" description="Helical" evidence="1">
    <location>
        <begin position="136"/>
        <end position="159"/>
    </location>
</feature>
<feature type="transmembrane region" description="Helical" evidence="1">
    <location>
        <begin position="74"/>
        <end position="103"/>
    </location>
</feature>
<dbReference type="InterPro" id="IPR036890">
    <property type="entry name" value="HATPase_C_sf"/>
</dbReference>
<feature type="transmembrane region" description="Helical" evidence="1">
    <location>
        <begin position="110"/>
        <end position="130"/>
    </location>
</feature>
<feature type="transmembrane region" description="Helical" evidence="1">
    <location>
        <begin position="19"/>
        <end position="37"/>
    </location>
</feature>
<reference evidence="2 3" key="1">
    <citation type="submission" date="2014-03" db="EMBL/GenBank/DDBJ databases">
        <title>Genomics of Bifidobacteria.</title>
        <authorList>
            <person name="Ventura M."/>
            <person name="Milani C."/>
            <person name="Lugli G.A."/>
        </authorList>
    </citation>
    <scope>NUCLEOTIDE SEQUENCE [LARGE SCALE GENOMIC DNA]</scope>
    <source>
        <strain evidence="2 3">LMG 11341</strain>
    </source>
</reference>
<dbReference type="EMBL" id="JGZC01000003">
    <property type="protein sequence ID" value="KFI71218.1"/>
    <property type="molecule type" value="Genomic_DNA"/>
</dbReference>
<evidence type="ECO:0008006" key="4">
    <source>
        <dbReference type="Google" id="ProtNLM"/>
    </source>
</evidence>
<evidence type="ECO:0000256" key="1">
    <source>
        <dbReference type="SAM" id="Phobius"/>
    </source>
</evidence>
<accession>A0A087BJL8</accession>
<feature type="transmembrane region" description="Helical" evidence="1">
    <location>
        <begin position="49"/>
        <end position="68"/>
    </location>
</feature>
<dbReference type="STRING" id="78345.BMERY_1578"/>
<keyword evidence="1" id="KW-0472">Membrane</keyword>
<evidence type="ECO:0000313" key="2">
    <source>
        <dbReference type="EMBL" id="KFI71218.1"/>
    </source>
</evidence>
<dbReference type="Proteomes" id="UP000029060">
    <property type="component" value="Unassembled WGS sequence"/>
</dbReference>
<dbReference type="Gene3D" id="3.30.565.10">
    <property type="entry name" value="Histidine kinase-like ATPase, C-terminal domain"/>
    <property type="match status" value="1"/>
</dbReference>
<evidence type="ECO:0000313" key="3">
    <source>
        <dbReference type="Proteomes" id="UP000029060"/>
    </source>
</evidence>
<keyword evidence="1" id="KW-1133">Transmembrane helix</keyword>
<dbReference type="AlphaFoldDB" id="A0A087BJL8"/>
<sequence length="386" mass="41700">MTACLRSADRGAVKSYDDVLVLVVRVLFIGMLIVLVVDECAFRTVGSDTVRHVVFSIGEAAVLLLAAWKPAAGSWLIVVCGQAGGLLSFGASLVLLFACLLGVAVLGFRAVAQGCLATVICVCEYIMVNSTGGKPLVLVNVALYAMTVFVCALAGALLCRSLRDLTAAQRQAVSRKRERLALTLHNETCNDVVYIIRRIDEIRGDSQSMDDHDMAELRSVLENVLRQTRSVVSIMANDADDDTAGGRNGVVADRAVRGRERQLRSIATKYEERLRRLGFEGETIIDIQDGGVMTDDDYALISAMLSELFSDIVKHADAEGGYFVTIGLTSARFSLSACDKPSGKDSVAVPTRMGLQRYADQVESRGGTIGIRSSQDRWIADIDLPL</sequence>
<organism evidence="2 3">
    <name type="scientific">Bifidobacterium merycicum</name>
    <dbReference type="NCBI Taxonomy" id="78345"/>
    <lineage>
        <taxon>Bacteria</taxon>
        <taxon>Bacillati</taxon>
        <taxon>Actinomycetota</taxon>
        <taxon>Actinomycetes</taxon>
        <taxon>Bifidobacteriales</taxon>
        <taxon>Bifidobacteriaceae</taxon>
        <taxon>Bifidobacterium</taxon>
    </lineage>
</organism>
<dbReference type="eggNOG" id="COG4585">
    <property type="taxonomic scope" value="Bacteria"/>
</dbReference>
<gene>
    <name evidence="2" type="ORF">BMERY_1578</name>
</gene>
<comment type="caution">
    <text evidence="2">The sequence shown here is derived from an EMBL/GenBank/DDBJ whole genome shotgun (WGS) entry which is preliminary data.</text>
</comment>
<protein>
    <recommendedName>
        <fullName evidence="4">Signal transduction histidine kinase-like protein</fullName>
    </recommendedName>
</protein>
<keyword evidence="1" id="KW-0812">Transmembrane</keyword>
<keyword evidence="3" id="KW-1185">Reference proteome</keyword>
<proteinExistence type="predicted"/>
<name>A0A087BJL8_9BIFI</name>